<comment type="function">
    <text evidence="2 7">Hydrolysis of 6-phosphogluconolactone to 6-phosphogluconate.</text>
</comment>
<dbReference type="UniPathway" id="UPA00115">
    <property type="reaction ID" value="UER00409"/>
</dbReference>
<dbReference type="EC" id="3.1.1.31" evidence="5 7"/>
<dbReference type="GO" id="GO:0017057">
    <property type="term" value="F:6-phosphogluconolactonase activity"/>
    <property type="evidence" value="ECO:0007669"/>
    <property type="project" value="UniProtKB-UniRule"/>
</dbReference>
<comment type="pathway">
    <text evidence="3 7">Carbohydrate degradation; pentose phosphate pathway; D-ribulose 5-phosphate from D-glucose 6-phosphate (oxidative stage): step 2/3.</text>
</comment>
<comment type="catalytic activity">
    <reaction evidence="1 7">
        <text>6-phospho-D-glucono-1,5-lactone + H2O = 6-phospho-D-gluconate + H(+)</text>
        <dbReference type="Rhea" id="RHEA:12556"/>
        <dbReference type="ChEBI" id="CHEBI:15377"/>
        <dbReference type="ChEBI" id="CHEBI:15378"/>
        <dbReference type="ChEBI" id="CHEBI:57955"/>
        <dbReference type="ChEBI" id="CHEBI:58759"/>
        <dbReference type="EC" id="3.1.1.31"/>
    </reaction>
</comment>
<evidence type="ECO:0000256" key="4">
    <source>
        <dbReference type="ARBA" id="ARBA00010662"/>
    </source>
</evidence>
<protein>
    <recommendedName>
        <fullName evidence="6 7">6-phosphogluconolactonase</fullName>
        <shortName evidence="7">6PGL</shortName>
        <ecNumber evidence="5 7">3.1.1.31</ecNumber>
    </recommendedName>
</protein>
<accession>L0GVF3</accession>
<dbReference type="Proteomes" id="UP000010816">
    <property type="component" value="Chromosome"/>
</dbReference>
<evidence type="ECO:0000256" key="2">
    <source>
        <dbReference type="ARBA" id="ARBA00002681"/>
    </source>
</evidence>
<gene>
    <name evidence="7" type="primary">pgl</name>
    <name evidence="9" type="ORF">Thimo_0418</name>
</gene>
<feature type="domain" description="Glucosamine/galactosamine-6-phosphate isomerase" evidence="8">
    <location>
        <begin position="12"/>
        <end position="213"/>
    </location>
</feature>
<evidence type="ECO:0000256" key="1">
    <source>
        <dbReference type="ARBA" id="ARBA00000832"/>
    </source>
</evidence>
<evidence type="ECO:0000256" key="6">
    <source>
        <dbReference type="ARBA" id="ARBA00020337"/>
    </source>
</evidence>
<evidence type="ECO:0000256" key="5">
    <source>
        <dbReference type="ARBA" id="ARBA00013198"/>
    </source>
</evidence>
<dbReference type="PATRIC" id="fig|765912.4.peg.404"/>
<dbReference type="PANTHER" id="PTHR11054">
    <property type="entry name" value="6-PHOSPHOGLUCONOLACTONASE"/>
    <property type="match status" value="1"/>
</dbReference>
<dbReference type="eggNOG" id="COG0363">
    <property type="taxonomic scope" value="Bacteria"/>
</dbReference>
<dbReference type="AlphaFoldDB" id="L0GVF3"/>
<dbReference type="InterPro" id="IPR037171">
    <property type="entry name" value="NagB/RpiA_transferase-like"/>
</dbReference>
<dbReference type="InterPro" id="IPR005900">
    <property type="entry name" value="6-phosphogluconolactonase_DevB"/>
</dbReference>
<dbReference type="EMBL" id="CP003051">
    <property type="protein sequence ID" value="AGA89279.1"/>
    <property type="molecule type" value="Genomic_DNA"/>
</dbReference>
<dbReference type="InterPro" id="IPR006148">
    <property type="entry name" value="Glc/Gal-6P_isomerase"/>
</dbReference>
<proteinExistence type="inferred from homology"/>
<dbReference type="OrthoDB" id="9810967at2"/>
<dbReference type="Gene3D" id="3.40.50.1360">
    <property type="match status" value="1"/>
</dbReference>
<dbReference type="RefSeq" id="WP_015279427.1">
    <property type="nucleotide sequence ID" value="NC_019940.1"/>
</dbReference>
<dbReference type="KEGG" id="tmb:Thimo_0418"/>
<dbReference type="SUPFAM" id="SSF100950">
    <property type="entry name" value="NagB/RpiA/CoA transferase-like"/>
    <property type="match status" value="1"/>
</dbReference>
<organism evidence="9 10">
    <name type="scientific">Thioflavicoccus mobilis 8321</name>
    <dbReference type="NCBI Taxonomy" id="765912"/>
    <lineage>
        <taxon>Bacteria</taxon>
        <taxon>Pseudomonadati</taxon>
        <taxon>Pseudomonadota</taxon>
        <taxon>Gammaproteobacteria</taxon>
        <taxon>Chromatiales</taxon>
        <taxon>Chromatiaceae</taxon>
        <taxon>Thioflavicoccus</taxon>
    </lineage>
</organism>
<evidence type="ECO:0000256" key="3">
    <source>
        <dbReference type="ARBA" id="ARBA00004961"/>
    </source>
</evidence>
<dbReference type="PANTHER" id="PTHR11054:SF0">
    <property type="entry name" value="6-PHOSPHOGLUCONOLACTONASE"/>
    <property type="match status" value="1"/>
</dbReference>
<dbReference type="GO" id="GO:0006098">
    <property type="term" value="P:pentose-phosphate shunt"/>
    <property type="evidence" value="ECO:0007669"/>
    <property type="project" value="UniProtKB-UniPathway"/>
</dbReference>
<dbReference type="STRING" id="765912.Thimo_0418"/>
<keyword evidence="7" id="KW-0378">Hydrolase</keyword>
<evidence type="ECO:0000313" key="10">
    <source>
        <dbReference type="Proteomes" id="UP000010816"/>
    </source>
</evidence>
<reference evidence="9" key="1">
    <citation type="submission" date="2011-09" db="EMBL/GenBank/DDBJ databases">
        <title>Complete sequence of chromosome of Thioflavicoccus mobilis 8321.</title>
        <authorList>
            <consortium name="US DOE Joint Genome Institute"/>
            <person name="Lucas S."/>
            <person name="Han J."/>
            <person name="Lapidus A."/>
            <person name="Cheng J.-F."/>
            <person name="Goodwin L."/>
            <person name="Pitluck S."/>
            <person name="Peters L."/>
            <person name="Ovchinnikova G."/>
            <person name="Lu M."/>
            <person name="Detter J.C."/>
            <person name="Han C."/>
            <person name="Tapia R."/>
            <person name="Land M."/>
            <person name="Hauser L."/>
            <person name="Kyrpides N."/>
            <person name="Ivanova N."/>
            <person name="Pagani I."/>
            <person name="Vogl K."/>
            <person name="Liu Z."/>
            <person name="Imhoff J."/>
            <person name="Thiel V."/>
            <person name="Frigaard N.-U."/>
            <person name="Bryant D."/>
            <person name="Woyke T."/>
        </authorList>
    </citation>
    <scope>NUCLEOTIDE SEQUENCE [LARGE SCALE GENOMIC DNA]</scope>
    <source>
        <strain evidence="9">8321</strain>
    </source>
</reference>
<dbReference type="NCBIfam" id="TIGR01198">
    <property type="entry name" value="pgl"/>
    <property type="match status" value="1"/>
</dbReference>
<dbReference type="InterPro" id="IPR039104">
    <property type="entry name" value="6PGL"/>
</dbReference>
<dbReference type="GO" id="GO:0005975">
    <property type="term" value="P:carbohydrate metabolic process"/>
    <property type="evidence" value="ECO:0007669"/>
    <property type="project" value="UniProtKB-UniRule"/>
</dbReference>
<dbReference type="CDD" id="cd01400">
    <property type="entry name" value="6PGL"/>
    <property type="match status" value="1"/>
</dbReference>
<comment type="similarity">
    <text evidence="4 7">Belongs to the glucosamine/galactosamine-6-phosphate isomerase family. 6-phosphogluconolactonase subfamily.</text>
</comment>
<dbReference type="Pfam" id="PF01182">
    <property type="entry name" value="Glucosamine_iso"/>
    <property type="match status" value="1"/>
</dbReference>
<name>L0GVF3_9GAMM</name>
<sequence>MTPRLPEFLCLPDAAAVAREAANRILERSRLAVAARGRFRLVLAGGATPLATYRLLAGAAADWPAWEVFFGDERCLPAQDSGRNSRAAQEAWLAQVPIEVEAVHAIPAELGANAAATYYDALAARSLPFDLVLLGMGEDGHTASLFPGRAVREDRFAIPIHQAPKPPPERVSLTPAAFAGAEAILVLITGAAKRDAVRAWRAGADLPIARAAAAGPSLVLIDAAAWGAET</sequence>
<evidence type="ECO:0000256" key="7">
    <source>
        <dbReference type="RuleBase" id="RU365095"/>
    </source>
</evidence>
<evidence type="ECO:0000259" key="8">
    <source>
        <dbReference type="Pfam" id="PF01182"/>
    </source>
</evidence>
<evidence type="ECO:0000313" key="9">
    <source>
        <dbReference type="EMBL" id="AGA89279.1"/>
    </source>
</evidence>
<keyword evidence="10" id="KW-1185">Reference proteome</keyword>
<dbReference type="HOGENOM" id="CLU_053947_2_0_6"/>